<evidence type="ECO:0000256" key="1">
    <source>
        <dbReference type="SAM" id="MobiDB-lite"/>
    </source>
</evidence>
<dbReference type="EMBL" id="CP131914">
    <property type="protein sequence ID" value="XCI81830.1"/>
    <property type="molecule type" value="Genomic_DNA"/>
</dbReference>
<proteinExistence type="predicted"/>
<organism evidence="2">
    <name type="scientific">Xanthomonas indica</name>
    <dbReference type="NCBI Taxonomy" id="2912242"/>
    <lineage>
        <taxon>Bacteria</taxon>
        <taxon>Pseudomonadati</taxon>
        <taxon>Pseudomonadota</taxon>
        <taxon>Gammaproteobacteria</taxon>
        <taxon>Lysobacterales</taxon>
        <taxon>Lysobacteraceae</taxon>
        <taxon>Xanthomonas</taxon>
    </lineage>
</organism>
<gene>
    <name evidence="2" type="ORF">Q7W82_06630</name>
</gene>
<dbReference type="AlphaFoldDB" id="A0AAU8I8A5"/>
<accession>A0AAU8I8A5</accession>
<feature type="region of interest" description="Disordered" evidence="1">
    <location>
        <begin position="1"/>
        <end position="29"/>
    </location>
</feature>
<sequence>MAPITLPRNALEMEDGDEGVLPDRGRSAQRSVSAAGANWWL</sequence>
<dbReference type="KEGG" id="xin:Q7W82_06630"/>
<reference evidence="2" key="1">
    <citation type="submission" date="2023-08" db="EMBL/GenBank/DDBJ databases">
        <title>Complete genome sequence of Xanthomonas indica.</title>
        <authorList>
            <person name="Patil P.B."/>
            <person name="Rana R."/>
        </authorList>
    </citation>
    <scope>NUCLEOTIDE SEQUENCE</scope>
    <source>
        <strain evidence="2">PPL560</strain>
    </source>
</reference>
<name>A0AAU8I8A5_9XANT</name>
<dbReference type="RefSeq" id="WP_260115036.1">
    <property type="nucleotide sequence ID" value="NZ_CP131914.1"/>
</dbReference>
<evidence type="ECO:0000313" key="2">
    <source>
        <dbReference type="EMBL" id="XCI81830.1"/>
    </source>
</evidence>
<protein>
    <submittedName>
        <fullName evidence="2">Uncharacterized protein</fullName>
    </submittedName>
</protein>